<name>A0ABV7ESY9_9GAMM</name>
<evidence type="ECO:0000313" key="1">
    <source>
        <dbReference type="EMBL" id="MFC3105814.1"/>
    </source>
</evidence>
<reference evidence="2" key="1">
    <citation type="journal article" date="2019" name="Int. J. Syst. Evol. Microbiol.">
        <title>The Global Catalogue of Microorganisms (GCM) 10K type strain sequencing project: providing services to taxonomists for standard genome sequencing and annotation.</title>
        <authorList>
            <consortium name="The Broad Institute Genomics Platform"/>
            <consortium name="The Broad Institute Genome Sequencing Center for Infectious Disease"/>
            <person name="Wu L."/>
            <person name="Ma J."/>
        </authorList>
    </citation>
    <scope>NUCLEOTIDE SEQUENCE [LARGE SCALE GENOMIC DNA]</scope>
    <source>
        <strain evidence="2">KCTC 52640</strain>
    </source>
</reference>
<gene>
    <name evidence="1" type="ORF">ACFOSU_18245</name>
</gene>
<dbReference type="PANTHER" id="PTHR38774:SF1">
    <property type="entry name" value="CYTOPLASMIC PROTEIN"/>
    <property type="match status" value="1"/>
</dbReference>
<comment type="caution">
    <text evidence="1">The sequence shown here is derived from an EMBL/GenBank/DDBJ whole genome shotgun (WGS) entry which is preliminary data.</text>
</comment>
<dbReference type="EMBL" id="JBHRSS010000008">
    <property type="protein sequence ID" value="MFC3105814.1"/>
    <property type="molecule type" value="Genomic_DNA"/>
</dbReference>
<sequence>MPKLKRNHWLQAAQPRSFTGLMGLYESNYRRFERLVPELDLPFDEATSRGEHAVLYLRVLERCRYTTTIHLTYWFGEGDSARADPDLRLRLYRDAQLAEAISCDARSRYVALAGVPEIDEDVLQTQWPRNLLLNKWLAYCLLQGHSFGGAHRPRRPVETP</sequence>
<dbReference type="Proteomes" id="UP001595462">
    <property type="component" value="Unassembled WGS sequence"/>
</dbReference>
<proteinExistence type="predicted"/>
<dbReference type="RefSeq" id="WP_380691348.1">
    <property type="nucleotide sequence ID" value="NZ_JBHRSS010000008.1"/>
</dbReference>
<keyword evidence="2" id="KW-1185">Reference proteome</keyword>
<protein>
    <submittedName>
        <fullName evidence="1">DUF1249 domain-containing protein</fullName>
    </submittedName>
</protein>
<accession>A0ABV7ESY9</accession>
<evidence type="ECO:0000313" key="2">
    <source>
        <dbReference type="Proteomes" id="UP001595462"/>
    </source>
</evidence>
<dbReference type="PANTHER" id="PTHR38774">
    <property type="entry name" value="CYTOPLASMIC PROTEIN-RELATED"/>
    <property type="match status" value="1"/>
</dbReference>
<dbReference type="InterPro" id="IPR009659">
    <property type="entry name" value="DUF1249"/>
</dbReference>
<dbReference type="Pfam" id="PF06853">
    <property type="entry name" value="DUF1249"/>
    <property type="match status" value="1"/>
</dbReference>
<organism evidence="1 2">
    <name type="scientific">Salinisphaera aquimarina</name>
    <dbReference type="NCBI Taxonomy" id="2094031"/>
    <lineage>
        <taxon>Bacteria</taxon>
        <taxon>Pseudomonadati</taxon>
        <taxon>Pseudomonadota</taxon>
        <taxon>Gammaproteobacteria</taxon>
        <taxon>Salinisphaerales</taxon>
        <taxon>Salinisphaeraceae</taxon>
        <taxon>Salinisphaera</taxon>
    </lineage>
</organism>